<evidence type="ECO:0008006" key="4">
    <source>
        <dbReference type="Google" id="ProtNLM"/>
    </source>
</evidence>
<evidence type="ECO:0000313" key="3">
    <source>
        <dbReference type="Proteomes" id="UP000541352"/>
    </source>
</evidence>
<gene>
    <name evidence="2" type="ORF">FHS57_000239</name>
</gene>
<protein>
    <recommendedName>
        <fullName evidence="4">Lipocalin-like domain-containing protein</fullName>
    </recommendedName>
</protein>
<dbReference type="EMBL" id="JACIBY010000001">
    <property type="protein sequence ID" value="MBB3836257.1"/>
    <property type="molecule type" value="Genomic_DNA"/>
</dbReference>
<feature type="chain" id="PRO_5030595975" description="Lipocalin-like domain-containing protein" evidence="1">
    <location>
        <begin position="23"/>
        <end position="126"/>
    </location>
</feature>
<keyword evidence="1" id="KW-0732">Signal</keyword>
<evidence type="ECO:0000256" key="1">
    <source>
        <dbReference type="SAM" id="SignalP"/>
    </source>
</evidence>
<evidence type="ECO:0000313" key="2">
    <source>
        <dbReference type="EMBL" id="MBB3836257.1"/>
    </source>
</evidence>
<reference evidence="2 3" key="1">
    <citation type="submission" date="2020-08" db="EMBL/GenBank/DDBJ databases">
        <title>Genomic Encyclopedia of Type Strains, Phase IV (KMG-IV): sequencing the most valuable type-strain genomes for metagenomic binning, comparative biology and taxonomic classification.</title>
        <authorList>
            <person name="Goeker M."/>
        </authorList>
    </citation>
    <scope>NUCLEOTIDE SEQUENCE [LARGE SCALE GENOMIC DNA]</scope>
    <source>
        <strain evidence="2 3">DSM 17976</strain>
    </source>
</reference>
<organism evidence="2 3">
    <name type="scientific">Runella defluvii</name>
    <dbReference type="NCBI Taxonomy" id="370973"/>
    <lineage>
        <taxon>Bacteria</taxon>
        <taxon>Pseudomonadati</taxon>
        <taxon>Bacteroidota</taxon>
        <taxon>Cytophagia</taxon>
        <taxon>Cytophagales</taxon>
        <taxon>Spirosomataceae</taxon>
        <taxon>Runella</taxon>
    </lineage>
</organism>
<name>A0A7W5ZFA3_9BACT</name>
<feature type="signal peptide" evidence="1">
    <location>
        <begin position="1"/>
        <end position="22"/>
    </location>
</feature>
<comment type="caution">
    <text evidence="2">The sequence shown here is derived from an EMBL/GenBank/DDBJ whole genome shotgun (WGS) entry which is preliminary data.</text>
</comment>
<sequence>MKTSQKCLIFSLMLLIGSLVGCKENFSYQVLESNYFIGSWEWNNAFTPTVTIKRKLIFDANGTGKMASPDGLVQSADGRLSNFEWVFDKTDSTLLVNQETYKIIEHGKDYFVWTKGGGNSQRVVRK</sequence>
<dbReference type="RefSeq" id="WP_183971030.1">
    <property type="nucleotide sequence ID" value="NZ_JACIBY010000001.1"/>
</dbReference>
<proteinExistence type="predicted"/>
<dbReference type="PROSITE" id="PS51257">
    <property type="entry name" value="PROKAR_LIPOPROTEIN"/>
    <property type="match status" value="1"/>
</dbReference>
<keyword evidence="3" id="KW-1185">Reference proteome</keyword>
<accession>A0A7W5ZFA3</accession>
<dbReference type="Proteomes" id="UP000541352">
    <property type="component" value="Unassembled WGS sequence"/>
</dbReference>
<dbReference type="AlphaFoldDB" id="A0A7W5ZFA3"/>